<comment type="caution">
    <text evidence="1">The sequence shown here is derived from an EMBL/GenBank/DDBJ whole genome shotgun (WGS) entry which is preliminary data.</text>
</comment>
<evidence type="ECO:0000313" key="1">
    <source>
        <dbReference type="EMBL" id="RZS91587.1"/>
    </source>
</evidence>
<gene>
    <name evidence="1" type="ORF">EV189_0834</name>
</gene>
<keyword evidence="2" id="KW-1185">Reference proteome</keyword>
<reference evidence="1 2" key="1">
    <citation type="submission" date="2019-02" db="EMBL/GenBank/DDBJ databases">
        <title>Genomic Encyclopedia of Type Strains, Phase IV (KMG-IV): sequencing the most valuable type-strain genomes for metagenomic binning, comparative biology and taxonomic classification.</title>
        <authorList>
            <person name="Goeker M."/>
        </authorList>
    </citation>
    <scope>NUCLEOTIDE SEQUENCE [LARGE SCALE GENOMIC DNA]</scope>
    <source>
        <strain evidence="1 2">DSM 45622</strain>
    </source>
</reference>
<protein>
    <submittedName>
        <fullName evidence="1">Uncharacterized protein</fullName>
    </submittedName>
</protein>
<organism evidence="1 2">
    <name type="scientific">Motilibacter rhizosphaerae</name>
    <dbReference type="NCBI Taxonomy" id="598652"/>
    <lineage>
        <taxon>Bacteria</taxon>
        <taxon>Bacillati</taxon>
        <taxon>Actinomycetota</taxon>
        <taxon>Actinomycetes</taxon>
        <taxon>Motilibacterales</taxon>
        <taxon>Motilibacteraceae</taxon>
        <taxon>Motilibacter</taxon>
    </lineage>
</organism>
<dbReference type="RefSeq" id="WP_130491639.1">
    <property type="nucleotide sequence ID" value="NZ_SGXD01000001.1"/>
</dbReference>
<sequence>MASREELLQRLKQGPMFQHWHWLRWNFEQSPATPFATLTLDALLRCEARMEGYADAMLRTLESIGGREYDPDDYERIKQWLGELAVVVHFVDWEWPVPVTFKREPVAPGSGRNPELIVSSETWRFGVEVKTPDLRLLRAGGRQAQPWQLLTRVPGGRDLPGGVTLPRDLAIKDFLHSADAKFAGFHATDAHFYGVLFIVWDDYINEPISALLGGPSGLFTRGNFDLASSGEPHTYPNVDAVVVLRQQHQLQEGMANWPPIDERRHFLDYGDVARFPPNAVIPNPSSTREPPAAVVDALQAYLPGPTMGAEYVPSELVMWLDSRDGDR</sequence>
<dbReference type="Proteomes" id="UP000293638">
    <property type="component" value="Unassembled WGS sequence"/>
</dbReference>
<dbReference type="AlphaFoldDB" id="A0A4Q7NWK4"/>
<dbReference type="EMBL" id="SGXD01000001">
    <property type="protein sequence ID" value="RZS91587.1"/>
    <property type="molecule type" value="Genomic_DNA"/>
</dbReference>
<evidence type="ECO:0000313" key="2">
    <source>
        <dbReference type="Proteomes" id="UP000293638"/>
    </source>
</evidence>
<accession>A0A4Q7NWK4</accession>
<name>A0A4Q7NWK4_9ACTN</name>
<dbReference type="OrthoDB" id="1227232at2"/>
<proteinExistence type="predicted"/>